<dbReference type="VEuPathDB" id="VectorBase:GPAI034046"/>
<evidence type="ECO:0000313" key="1">
    <source>
        <dbReference type="EnsemblMetazoa" id="GPAI034046-PA"/>
    </source>
</evidence>
<accession>A0A1B0A499</accession>
<protein>
    <submittedName>
        <fullName evidence="1">Uncharacterized protein</fullName>
    </submittedName>
</protein>
<dbReference type="Proteomes" id="UP000092445">
    <property type="component" value="Unassembled WGS sequence"/>
</dbReference>
<reference evidence="2" key="1">
    <citation type="submission" date="2014-03" db="EMBL/GenBank/DDBJ databases">
        <authorList>
            <person name="Aksoy S."/>
            <person name="Warren W."/>
            <person name="Wilson R.K."/>
        </authorList>
    </citation>
    <scope>NUCLEOTIDE SEQUENCE [LARGE SCALE GENOMIC DNA]</scope>
    <source>
        <strain evidence="2">IAEA</strain>
    </source>
</reference>
<organism evidence="1 2">
    <name type="scientific">Glossina pallidipes</name>
    <name type="common">Tsetse fly</name>
    <dbReference type="NCBI Taxonomy" id="7398"/>
    <lineage>
        <taxon>Eukaryota</taxon>
        <taxon>Metazoa</taxon>
        <taxon>Ecdysozoa</taxon>
        <taxon>Arthropoda</taxon>
        <taxon>Hexapoda</taxon>
        <taxon>Insecta</taxon>
        <taxon>Pterygota</taxon>
        <taxon>Neoptera</taxon>
        <taxon>Endopterygota</taxon>
        <taxon>Diptera</taxon>
        <taxon>Brachycera</taxon>
        <taxon>Muscomorpha</taxon>
        <taxon>Hippoboscoidea</taxon>
        <taxon>Glossinidae</taxon>
        <taxon>Glossina</taxon>
    </lineage>
</organism>
<name>A0A1B0A499_GLOPL</name>
<evidence type="ECO:0000313" key="2">
    <source>
        <dbReference type="Proteomes" id="UP000092445"/>
    </source>
</evidence>
<proteinExistence type="predicted"/>
<dbReference type="AlphaFoldDB" id="A0A1B0A499"/>
<sequence>MSSFQCPWLRHFYAAISQMSSSSQMCSSNVFENIWSIALAILPAKKEIFTDRLYRKVVYVDYWDSPGMGRRDLLEYCKTTLFSELQPATPSFGNKLDQGQNIYQSEFGDAEMNLEANFECTPLDLEEDKQSESQPSISLADNCILTSTKYAEDLEIYSARIKYSTDEECKLICDKIETSRTPNKKDNNLRWPICQRIISDWSMALITAILWVFCSMELPVDICNVLFPMASAAGKREVEHDFAYKAEVVAVYERKPIIINRILSLSSRQGNVWSLAVCKNDGVSTTDNSENSDEGNKFAAMLMTEKEILMHYACARCKYGAKIPVVTDYELKKIEKKIEDGQCDEELDVQFTIFAPIKQVLFLS</sequence>
<reference evidence="1" key="2">
    <citation type="submission" date="2020-05" db="UniProtKB">
        <authorList>
            <consortium name="EnsemblMetazoa"/>
        </authorList>
    </citation>
    <scope>IDENTIFICATION</scope>
    <source>
        <strain evidence="1">IAEA</strain>
    </source>
</reference>
<keyword evidence="2" id="KW-1185">Reference proteome</keyword>
<dbReference type="EnsemblMetazoa" id="GPAI034046-RA">
    <property type="protein sequence ID" value="GPAI034046-PA"/>
    <property type="gene ID" value="GPAI034046"/>
</dbReference>